<keyword evidence="4" id="KW-0206">Cytoskeleton</keyword>
<feature type="coiled-coil region" evidence="6">
    <location>
        <begin position="338"/>
        <end position="393"/>
    </location>
</feature>
<keyword evidence="10" id="KW-1185">Reference proteome</keyword>
<feature type="coiled-coil region" evidence="6">
    <location>
        <begin position="184"/>
        <end position="309"/>
    </location>
</feature>
<dbReference type="EMBL" id="LIAE01006334">
    <property type="protein sequence ID" value="PAV91125.1"/>
    <property type="molecule type" value="Genomic_DNA"/>
</dbReference>
<evidence type="ECO:0000256" key="2">
    <source>
        <dbReference type="ARBA" id="ARBA00022490"/>
    </source>
</evidence>
<dbReference type="AlphaFoldDB" id="A0A2A2LYP2"/>
<evidence type="ECO:0000256" key="5">
    <source>
        <dbReference type="ARBA" id="ARBA00023306"/>
    </source>
</evidence>
<keyword evidence="3 6" id="KW-0175">Coiled coil</keyword>
<evidence type="ECO:0000313" key="10">
    <source>
        <dbReference type="Proteomes" id="UP000218231"/>
    </source>
</evidence>
<dbReference type="PANTHER" id="PTHR44281:SF2">
    <property type="entry name" value="SPINDLE ASSEMBLY ABNORMAL PROTEIN 6 HOMOLOG"/>
    <property type="match status" value="1"/>
</dbReference>
<comment type="subcellular location">
    <subcellularLocation>
        <location evidence="1">Cytoplasm</location>
        <location evidence="1">Cytoskeleton</location>
        <location evidence="1">Microtubule organizing center</location>
        <location evidence="1">Centrosome</location>
    </subcellularLocation>
</comment>
<organism evidence="9 10">
    <name type="scientific">Diploscapter pachys</name>
    <dbReference type="NCBI Taxonomy" id="2018661"/>
    <lineage>
        <taxon>Eukaryota</taxon>
        <taxon>Metazoa</taxon>
        <taxon>Ecdysozoa</taxon>
        <taxon>Nematoda</taxon>
        <taxon>Chromadorea</taxon>
        <taxon>Rhabditida</taxon>
        <taxon>Rhabditina</taxon>
        <taxon>Rhabditomorpha</taxon>
        <taxon>Rhabditoidea</taxon>
        <taxon>Rhabditidae</taxon>
        <taxon>Diploscapter</taxon>
    </lineage>
</organism>
<feature type="region of interest" description="Disordered" evidence="7">
    <location>
        <begin position="485"/>
        <end position="509"/>
    </location>
</feature>
<keyword evidence="2" id="KW-0963">Cytoplasm</keyword>
<dbReference type="GO" id="GO:0005813">
    <property type="term" value="C:centrosome"/>
    <property type="evidence" value="ECO:0007669"/>
    <property type="project" value="UniProtKB-SubCell"/>
</dbReference>
<feature type="domain" description="Spindle assembly abnormal protein 6 N-terminal" evidence="8">
    <location>
        <begin position="17"/>
        <end position="130"/>
    </location>
</feature>
<protein>
    <recommendedName>
        <fullName evidence="8">Spindle assembly abnormal protein 6 N-terminal domain-containing protein</fullName>
    </recommendedName>
</protein>
<evidence type="ECO:0000313" key="9">
    <source>
        <dbReference type="EMBL" id="PAV91125.1"/>
    </source>
</evidence>
<accession>A0A2A2LYP2</accession>
<proteinExistence type="predicted"/>
<reference evidence="9 10" key="1">
    <citation type="journal article" date="2017" name="Curr. Biol.">
        <title>Genome architecture and evolution of a unichromosomal asexual nematode.</title>
        <authorList>
            <person name="Fradin H."/>
            <person name="Zegar C."/>
            <person name="Gutwein M."/>
            <person name="Lucas J."/>
            <person name="Kovtun M."/>
            <person name="Corcoran D."/>
            <person name="Baugh L.R."/>
            <person name="Kiontke K."/>
            <person name="Gunsalus K."/>
            <person name="Fitch D.H."/>
            <person name="Piano F."/>
        </authorList>
    </citation>
    <scope>NUCLEOTIDE SEQUENCE [LARGE SCALE GENOMIC DNA]</scope>
    <source>
        <strain evidence="9">PF1309</strain>
    </source>
</reference>
<evidence type="ECO:0000259" key="8">
    <source>
        <dbReference type="Pfam" id="PF16531"/>
    </source>
</evidence>
<gene>
    <name evidence="9" type="ORF">WR25_10944</name>
</gene>
<evidence type="ECO:0000256" key="4">
    <source>
        <dbReference type="ARBA" id="ARBA00023212"/>
    </source>
</evidence>
<evidence type="ECO:0000256" key="6">
    <source>
        <dbReference type="SAM" id="Coils"/>
    </source>
</evidence>
<dbReference type="GO" id="GO:0005814">
    <property type="term" value="C:centriole"/>
    <property type="evidence" value="ECO:0007669"/>
    <property type="project" value="TreeGrafter"/>
</dbReference>
<evidence type="ECO:0000256" key="7">
    <source>
        <dbReference type="SAM" id="MobiDB-lite"/>
    </source>
</evidence>
<evidence type="ECO:0000256" key="3">
    <source>
        <dbReference type="ARBA" id="ARBA00023054"/>
    </source>
</evidence>
<dbReference type="Pfam" id="PF16531">
    <property type="entry name" value="SAS-6_N"/>
    <property type="match status" value="1"/>
</dbReference>
<sequence>MSHSILASVASPSQILYNHPVDVNLVQRTNTGDSISNKIQVNLRILNRRSETAEKEFRFELSRADEYDFLYADNITRDKFQALAKECQLSVDFDQFPQTVVDEILKKSERREPRVREPEEFHANGESTIQFNCYLSADRSICEFESVNNTRLHRQRIAIALQAVRGEELLTHVIAIAKNRDMKLKKYKQDSEQLNLKVRKLTGEHERDEAKIEELTQELNELRADYDNLQTSHQDAQSDLELAREELGNFREGKEEAEQQLRDLEDELANVESDLQRKGVELDELQILYESEQVNADNWKQKHAELSKDFDKLKYIVSTYHKDCPKPEFVKSLDHKKLAELDNELKEKAQLFEDMQAQVAALKNQIETLNAEIVQKDKQIAQLQRDKDEAVRSLLVYQTRFPMASSATASPLYYTPPQQVTTNRFMSAGNAPVPFSPIRSSTPPTPSYSYRPVLGQGNANLLGSGQRMPLSNLTANQMARTIPKQTQNTPIQEGSVLHSLQPENAKNVT</sequence>
<evidence type="ECO:0000256" key="1">
    <source>
        <dbReference type="ARBA" id="ARBA00004300"/>
    </source>
</evidence>
<comment type="caution">
    <text evidence="9">The sequence shown here is derived from an EMBL/GenBank/DDBJ whole genome shotgun (WGS) entry which is preliminary data.</text>
</comment>
<dbReference type="Gene3D" id="1.10.287.1490">
    <property type="match status" value="1"/>
</dbReference>
<dbReference type="InterPro" id="IPR038558">
    <property type="entry name" value="SAS-6_N_sf"/>
</dbReference>
<dbReference type="InterPro" id="IPR032396">
    <property type="entry name" value="SAS-6_N"/>
</dbReference>
<dbReference type="OrthoDB" id="49058at2759"/>
<keyword evidence="5" id="KW-0131">Cell cycle</keyword>
<dbReference type="Proteomes" id="UP000218231">
    <property type="component" value="Unassembled WGS sequence"/>
</dbReference>
<dbReference type="STRING" id="2018661.A0A2A2LYP2"/>
<dbReference type="GO" id="GO:0007099">
    <property type="term" value="P:centriole replication"/>
    <property type="evidence" value="ECO:0007669"/>
    <property type="project" value="TreeGrafter"/>
</dbReference>
<dbReference type="SUPFAM" id="SSF57997">
    <property type="entry name" value="Tropomyosin"/>
    <property type="match status" value="1"/>
</dbReference>
<dbReference type="PANTHER" id="PTHR44281">
    <property type="entry name" value="SPINDLE ASSEMBLY ABNORMAL PROTEIN 6 HOMOLOG"/>
    <property type="match status" value="1"/>
</dbReference>
<dbReference type="Gene3D" id="2.170.210.20">
    <property type="entry name" value="Spindle assembly abnormal protein 6, N-terminal domain"/>
    <property type="match status" value="1"/>
</dbReference>
<name>A0A2A2LYP2_9BILA</name>